<reference evidence="2 3" key="1">
    <citation type="submission" date="2018-01" db="EMBL/GenBank/DDBJ databases">
        <title>Whole genome sequence of Melissococcus plutonius DAT561.</title>
        <authorList>
            <person name="Okumura K."/>
            <person name="Takamatsu D."/>
            <person name="Okura M."/>
        </authorList>
    </citation>
    <scope>NUCLEOTIDE SEQUENCE [LARGE SCALE GENOMIC DNA]</scope>
    <source>
        <strain evidence="2 3">DAT561</strain>
    </source>
</reference>
<dbReference type="Gene3D" id="2.40.160.200">
    <property type="entry name" value="LURP1-related"/>
    <property type="match status" value="1"/>
</dbReference>
<dbReference type="SUPFAM" id="SSF54518">
    <property type="entry name" value="Tubby C-terminal domain-like"/>
    <property type="match status" value="1"/>
</dbReference>
<accession>A0A2Z5Y379</accession>
<dbReference type="InterPro" id="IPR007612">
    <property type="entry name" value="LOR"/>
</dbReference>
<organism evidence="2 3">
    <name type="scientific">Melissococcus plutonius</name>
    <dbReference type="NCBI Taxonomy" id="33970"/>
    <lineage>
        <taxon>Bacteria</taxon>
        <taxon>Bacillati</taxon>
        <taxon>Bacillota</taxon>
        <taxon>Bacilli</taxon>
        <taxon>Lactobacillales</taxon>
        <taxon>Enterococcaceae</taxon>
        <taxon>Melissococcus</taxon>
    </lineage>
</organism>
<evidence type="ECO:0000256" key="1">
    <source>
        <dbReference type="ARBA" id="ARBA00005437"/>
    </source>
</evidence>
<dbReference type="AlphaFoldDB" id="A0A2Z5Y379"/>
<dbReference type="InterPro" id="IPR025659">
    <property type="entry name" value="Tubby-like_C"/>
</dbReference>
<evidence type="ECO:0000313" key="3">
    <source>
        <dbReference type="Proteomes" id="UP000269226"/>
    </source>
</evidence>
<dbReference type="InterPro" id="IPR038595">
    <property type="entry name" value="LOR_sf"/>
</dbReference>
<dbReference type="GeneID" id="57043744"/>
<dbReference type="RefSeq" id="WP_015695170.1">
    <property type="nucleotide sequence ID" value="NZ_AP018492.1"/>
</dbReference>
<comment type="similarity">
    <text evidence="1">Belongs to the LOR family.</text>
</comment>
<proteinExistence type="inferred from homology"/>
<dbReference type="Pfam" id="PF04525">
    <property type="entry name" value="LOR"/>
    <property type="match status" value="1"/>
</dbReference>
<dbReference type="Proteomes" id="UP000269226">
    <property type="component" value="Chromosome"/>
</dbReference>
<name>A0A2Z5Y379_9ENTE</name>
<gene>
    <name evidence="2" type="ORF">DAT561_1199</name>
</gene>
<sequence length="170" mass="19984">MSEYFIQEQQLGNLTRTVVKDINGKSIFLLIGHWGTKGDVLSLYQMNGELVASIRQVSFIFGTRFDLYKEFKKVGVLRKLLSIYADFYYIEQLHWTVIGDIKNHCYTIYHMNHQIMKMDRVILFSGDYFHLDIKQDENAPLCICIAVILDYWLYNKKKQPNPSSIGWEVT</sequence>
<dbReference type="EMBL" id="AP018492">
    <property type="protein sequence ID" value="BBC61305.1"/>
    <property type="molecule type" value="Genomic_DNA"/>
</dbReference>
<evidence type="ECO:0000313" key="2">
    <source>
        <dbReference type="EMBL" id="BBC61305.1"/>
    </source>
</evidence>
<protein>
    <submittedName>
        <fullName evidence="2">Uncharacterized protein</fullName>
    </submittedName>
</protein>